<evidence type="ECO:0000256" key="2">
    <source>
        <dbReference type="ARBA" id="ARBA00022692"/>
    </source>
</evidence>
<reference evidence="7 8" key="1">
    <citation type="submission" date="2020-11" db="EMBL/GenBank/DDBJ databases">
        <title>Hymenobacter sp.</title>
        <authorList>
            <person name="Kim M.K."/>
        </authorList>
    </citation>
    <scope>NUCLEOTIDE SEQUENCE [LARGE SCALE GENOMIC DNA]</scope>
    <source>
        <strain evidence="7 8">BT594</strain>
    </source>
</reference>
<keyword evidence="2 5" id="KW-0812">Transmembrane</keyword>
<evidence type="ECO:0000259" key="6">
    <source>
        <dbReference type="Pfam" id="PF02656"/>
    </source>
</evidence>
<evidence type="ECO:0000313" key="7">
    <source>
        <dbReference type="EMBL" id="MBG8553188.1"/>
    </source>
</evidence>
<feature type="domain" description="DUF202" evidence="6">
    <location>
        <begin position="19"/>
        <end position="79"/>
    </location>
</feature>
<proteinExistence type="predicted"/>
<keyword evidence="4 5" id="KW-0472">Membrane</keyword>
<dbReference type="RefSeq" id="WP_196954220.1">
    <property type="nucleotide sequence ID" value="NZ_JADWYK010000003.1"/>
</dbReference>
<dbReference type="Pfam" id="PF02656">
    <property type="entry name" value="DUF202"/>
    <property type="match status" value="1"/>
</dbReference>
<comment type="subcellular location">
    <subcellularLocation>
        <location evidence="1">Endomembrane system</location>
        <topology evidence="1">Multi-pass membrane protein</topology>
    </subcellularLocation>
</comment>
<keyword evidence="3 5" id="KW-1133">Transmembrane helix</keyword>
<feature type="transmembrane region" description="Helical" evidence="5">
    <location>
        <begin position="55"/>
        <end position="76"/>
    </location>
</feature>
<sequence length="94" mass="10418">MAGSSTRIRELRDLLALERTQMANERTLLAYVRTGMALVIAGFSLIQFFRQNLFVWAGVALVPAGLAVVLLGWLRYRHKGSALTSRASTSSYTE</sequence>
<accession>A0ABS0KZF1</accession>
<protein>
    <submittedName>
        <fullName evidence="7">DUF202 domain-containing protein</fullName>
    </submittedName>
</protein>
<dbReference type="Proteomes" id="UP000601099">
    <property type="component" value="Unassembled WGS sequence"/>
</dbReference>
<evidence type="ECO:0000256" key="3">
    <source>
        <dbReference type="ARBA" id="ARBA00022989"/>
    </source>
</evidence>
<evidence type="ECO:0000313" key="8">
    <source>
        <dbReference type="Proteomes" id="UP000601099"/>
    </source>
</evidence>
<name>A0ABS0KZF1_9BACT</name>
<dbReference type="EMBL" id="JADWYK010000003">
    <property type="protein sequence ID" value="MBG8553188.1"/>
    <property type="molecule type" value="Genomic_DNA"/>
</dbReference>
<evidence type="ECO:0000256" key="5">
    <source>
        <dbReference type="SAM" id="Phobius"/>
    </source>
</evidence>
<dbReference type="InterPro" id="IPR003807">
    <property type="entry name" value="DUF202"/>
</dbReference>
<feature type="transmembrane region" description="Helical" evidence="5">
    <location>
        <begin position="28"/>
        <end position="49"/>
    </location>
</feature>
<evidence type="ECO:0000256" key="1">
    <source>
        <dbReference type="ARBA" id="ARBA00004127"/>
    </source>
</evidence>
<organism evidence="7 8">
    <name type="scientific">Hymenobacter guriensis</name>
    <dbReference type="NCBI Taxonomy" id="2793065"/>
    <lineage>
        <taxon>Bacteria</taxon>
        <taxon>Pseudomonadati</taxon>
        <taxon>Bacteroidota</taxon>
        <taxon>Cytophagia</taxon>
        <taxon>Cytophagales</taxon>
        <taxon>Hymenobacteraceae</taxon>
        <taxon>Hymenobacter</taxon>
    </lineage>
</organism>
<gene>
    <name evidence="7" type="ORF">I5L79_06500</name>
</gene>
<evidence type="ECO:0000256" key="4">
    <source>
        <dbReference type="ARBA" id="ARBA00023136"/>
    </source>
</evidence>
<keyword evidence="8" id="KW-1185">Reference proteome</keyword>
<comment type="caution">
    <text evidence="7">The sequence shown here is derived from an EMBL/GenBank/DDBJ whole genome shotgun (WGS) entry which is preliminary data.</text>
</comment>